<dbReference type="FunFam" id="3.40.50.2300:FF:000039">
    <property type="entry name" value="RNA polymerase II subunit A C-terminal domain phosphatase"/>
    <property type="match status" value="1"/>
</dbReference>
<evidence type="ECO:0000256" key="3">
    <source>
        <dbReference type="ARBA" id="ARBA00022664"/>
    </source>
</evidence>
<dbReference type="InterPro" id="IPR006811">
    <property type="entry name" value="RNA_pol_II_suA"/>
</dbReference>
<evidence type="ECO:0000256" key="9">
    <source>
        <dbReference type="RuleBase" id="RU369031"/>
    </source>
</evidence>
<evidence type="ECO:0000256" key="1">
    <source>
        <dbReference type="ARBA" id="ARBA00004123"/>
    </source>
</evidence>
<dbReference type="GO" id="GO:0005634">
    <property type="term" value="C:nucleus"/>
    <property type="evidence" value="ECO:0007669"/>
    <property type="project" value="UniProtKB-SubCell"/>
</dbReference>
<dbReference type="PANTHER" id="PTHR20383">
    <property type="entry name" value="RNA POLYMERASE II SUBUNIT A C-TERMINAL DOMAIN PHOSPHATASE"/>
    <property type="match status" value="1"/>
</dbReference>
<evidence type="ECO:0000256" key="4">
    <source>
        <dbReference type="ARBA" id="ARBA00022801"/>
    </source>
</evidence>
<reference evidence="11" key="2">
    <citation type="submission" date="2020-10" db="UniProtKB">
        <authorList>
            <consortium name="WormBaseParasite"/>
        </authorList>
    </citation>
    <scope>IDENTIFICATION</scope>
</reference>
<keyword evidence="4 9" id="KW-0378">Hydrolase</keyword>
<dbReference type="GO" id="GO:0031124">
    <property type="term" value="P:mRNA 3'-end processing"/>
    <property type="evidence" value="ECO:0007669"/>
    <property type="project" value="UniProtKB-ARBA"/>
</dbReference>
<dbReference type="GO" id="GO:0008420">
    <property type="term" value="F:RNA polymerase II CTD heptapeptide repeat phosphatase activity"/>
    <property type="evidence" value="ECO:0007669"/>
    <property type="project" value="UniProtKB-ARBA"/>
</dbReference>
<dbReference type="AlphaFoldDB" id="A0A7E4VD02"/>
<dbReference type="EC" id="3.1.3.16" evidence="9"/>
<name>A0A7E4VD02_PANRE</name>
<comment type="similarity">
    <text evidence="2 9">Belongs to the SSU72 phosphatase family.</text>
</comment>
<keyword evidence="3 9" id="KW-0507">mRNA processing</keyword>
<reference evidence="10" key="1">
    <citation type="journal article" date="2013" name="Genetics">
        <title>The draft genome and transcriptome of Panagrellus redivivus are shaped by the harsh demands of a free-living lifestyle.</title>
        <authorList>
            <person name="Srinivasan J."/>
            <person name="Dillman A.R."/>
            <person name="Macchietto M.G."/>
            <person name="Heikkinen L."/>
            <person name="Lakso M."/>
            <person name="Fracchia K.M."/>
            <person name="Antoshechkin I."/>
            <person name="Mortazavi A."/>
            <person name="Wong G."/>
            <person name="Sternberg P.W."/>
        </authorList>
    </citation>
    <scope>NUCLEOTIDE SEQUENCE [LARGE SCALE GENOMIC DNA]</scope>
    <source>
        <strain evidence="10">MT8872</strain>
    </source>
</reference>
<evidence type="ECO:0000313" key="10">
    <source>
        <dbReference type="Proteomes" id="UP000492821"/>
    </source>
</evidence>
<comment type="subcellular location">
    <subcellularLocation>
        <location evidence="1 9">Nucleus</location>
    </subcellularLocation>
</comment>
<comment type="function">
    <text evidence="9">Protein phosphatase that catalyzes the dephosphorylation of the C-terminal domain of RNA polymerase II. Plays a role in RNA processing and termination.</text>
</comment>
<dbReference type="Proteomes" id="UP000492821">
    <property type="component" value="Unassembled WGS sequence"/>
</dbReference>
<keyword evidence="6 9" id="KW-0539">Nucleus</keyword>
<keyword evidence="10" id="KW-1185">Reference proteome</keyword>
<comment type="catalytic activity">
    <reaction evidence="7 9">
        <text>O-phospho-L-seryl-[protein] + H2O = L-seryl-[protein] + phosphate</text>
        <dbReference type="Rhea" id="RHEA:20629"/>
        <dbReference type="Rhea" id="RHEA-COMP:9863"/>
        <dbReference type="Rhea" id="RHEA-COMP:11604"/>
        <dbReference type="ChEBI" id="CHEBI:15377"/>
        <dbReference type="ChEBI" id="CHEBI:29999"/>
        <dbReference type="ChEBI" id="CHEBI:43474"/>
        <dbReference type="ChEBI" id="CHEBI:83421"/>
        <dbReference type="EC" id="3.1.3.16"/>
    </reaction>
</comment>
<protein>
    <recommendedName>
        <fullName evidence="9">RNA polymerase II subunit A C-terminal domain phosphatase SSU72</fullName>
        <shortName evidence="9">CTD phosphatase SSU72</shortName>
        <ecNumber evidence="9">3.1.3.16</ecNumber>
    </recommendedName>
</protein>
<keyword evidence="5 9" id="KW-0904">Protein phosphatase</keyword>
<sequence>MAHNYRSSQKLRFAVSCSSNMNRSMEVHHRMLGKGFNIESFGTGNTVKLPGPSIDKPNVYEFGTTTYDFIYKDLIKKDRRLYSSNGLLYMLERNRQIKLHPQKFQRCEKEYDIIICLEERVYDQVLDFLENRVSQTSERVHVINIDVVDNPQDATVGAVLVANLCQKLEESADVDAEMDDILTEFESKNQNRNLINTVCFY</sequence>
<evidence type="ECO:0000256" key="5">
    <source>
        <dbReference type="ARBA" id="ARBA00022912"/>
    </source>
</evidence>
<evidence type="ECO:0000313" key="11">
    <source>
        <dbReference type="WBParaSite" id="Pan_g19568.t1"/>
    </source>
</evidence>
<dbReference type="WBParaSite" id="Pan_g19568.t1">
    <property type="protein sequence ID" value="Pan_g19568.t1"/>
    <property type="gene ID" value="Pan_g19568"/>
</dbReference>
<comment type="catalytic activity">
    <reaction evidence="8 9">
        <text>O-phospho-L-threonyl-[protein] + H2O = L-threonyl-[protein] + phosphate</text>
        <dbReference type="Rhea" id="RHEA:47004"/>
        <dbReference type="Rhea" id="RHEA-COMP:11060"/>
        <dbReference type="Rhea" id="RHEA-COMP:11605"/>
        <dbReference type="ChEBI" id="CHEBI:15377"/>
        <dbReference type="ChEBI" id="CHEBI:30013"/>
        <dbReference type="ChEBI" id="CHEBI:43474"/>
        <dbReference type="ChEBI" id="CHEBI:61977"/>
        <dbReference type="EC" id="3.1.3.16"/>
    </reaction>
</comment>
<dbReference type="Gene3D" id="3.40.50.2300">
    <property type="match status" value="2"/>
</dbReference>
<evidence type="ECO:0000256" key="7">
    <source>
        <dbReference type="ARBA" id="ARBA00047761"/>
    </source>
</evidence>
<evidence type="ECO:0000256" key="6">
    <source>
        <dbReference type="ARBA" id="ARBA00023242"/>
    </source>
</evidence>
<evidence type="ECO:0000256" key="2">
    <source>
        <dbReference type="ARBA" id="ARBA00008978"/>
    </source>
</evidence>
<dbReference type="Pfam" id="PF04722">
    <property type="entry name" value="Ssu72"/>
    <property type="match status" value="1"/>
</dbReference>
<organism evidence="10 11">
    <name type="scientific">Panagrellus redivivus</name>
    <name type="common">Microworm</name>
    <dbReference type="NCBI Taxonomy" id="6233"/>
    <lineage>
        <taxon>Eukaryota</taxon>
        <taxon>Metazoa</taxon>
        <taxon>Ecdysozoa</taxon>
        <taxon>Nematoda</taxon>
        <taxon>Chromadorea</taxon>
        <taxon>Rhabditida</taxon>
        <taxon>Tylenchina</taxon>
        <taxon>Panagrolaimomorpha</taxon>
        <taxon>Panagrolaimoidea</taxon>
        <taxon>Panagrolaimidae</taxon>
        <taxon>Panagrellus</taxon>
    </lineage>
</organism>
<proteinExistence type="inferred from homology"/>
<accession>A0A7E4VD02</accession>
<evidence type="ECO:0000256" key="8">
    <source>
        <dbReference type="ARBA" id="ARBA00048336"/>
    </source>
</evidence>